<protein>
    <submittedName>
        <fullName evidence="3">Protein Njmu-R1-like</fullName>
    </submittedName>
</protein>
<feature type="region of interest" description="Disordered" evidence="1">
    <location>
        <begin position="36"/>
        <end position="55"/>
    </location>
</feature>
<dbReference type="PANTHER" id="PTHR14416:SF2">
    <property type="entry name" value="PROTEIN NJMU-R1"/>
    <property type="match status" value="1"/>
</dbReference>
<dbReference type="RefSeq" id="XP_031560165.1">
    <property type="nucleotide sequence ID" value="XM_031704305.1"/>
</dbReference>
<dbReference type="AlphaFoldDB" id="A0A6P8I611"/>
<reference evidence="3" key="1">
    <citation type="submission" date="2025-08" db="UniProtKB">
        <authorList>
            <consortium name="RefSeq"/>
        </authorList>
    </citation>
    <scope>IDENTIFICATION</scope>
    <source>
        <tissue evidence="3">Tentacle</tissue>
    </source>
</reference>
<accession>A0A6P8I611</accession>
<dbReference type="InterPro" id="IPR028280">
    <property type="entry name" value="Njmu-R1"/>
</dbReference>
<dbReference type="OrthoDB" id="20238at2759"/>
<evidence type="ECO:0000256" key="1">
    <source>
        <dbReference type="SAM" id="MobiDB-lite"/>
    </source>
</evidence>
<gene>
    <name evidence="3" type="primary">LOC116296287</name>
</gene>
<dbReference type="PANTHER" id="PTHR14416">
    <property type="entry name" value="PROTEIN NJMU-R1"/>
    <property type="match status" value="1"/>
</dbReference>
<name>A0A6P8I611_ACTTE</name>
<dbReference type="FunCoup" id="A0A6P8I611">
    <property type="interactions" value="1048"/>
</dbReference>
<proteinExistence type="predicted"/>
<evidence type="ECO:0000313" key="2">
    <source>
        <dbReference type="Proteomes" id="UP000515163"/>
    </source>
</evidence>
<sequence length="408" mass="46136">MAEEETKYFPAELREKEKELLFRGYALYTYNANRPSSAELTDKTSSGTNEEGGEGSVADFLRKEATANHDFSLSLLSTNLTGEQDTELRTFIAKRLAKGTVYSGSGNVATIEDVLPNTTSQCYYCLLRGDKEDEDNDDSVMSLGRYLSKDFVVCFVADAKTKLELFQKELDDYSSMLLPELMTPIESLDVKEQFGHLNNWYEENVEFLCRCVSLLKEDLSVLIQCGLVGMNLQVKSSDSKLAKDAKMFVNACSTMNTLNLQAGKNQIEGKSLEEKSFLPTSLNLTIDDEKRCELSTKEATSFCKEWAKTMLSGDTNDPMFLREVIENYKLRVNHDLNTLKRLFRQAETDHYALYRSYQFLLKCGNGPVLLHNTKQEADAMSSEETSDILKVLEDYIKNNNKFVTTEGS</sequence>
<evidence type="ECO:0000313" key="3">
    <source>
        <dbReference type="RefSeq" id="XP_031560165.1"/>
    </source>
</evidence>
<dbReference type="GO" id="GO:0099041">
    <property type="term" value="P:vesicle tethering to Golgi"/>
    <property type="evidence" value="ECO:0007669"/>
    <property type="project" value="InterPro"/>
</dbReference>
<dbReference type="GO" id="GO:0005802">
    <property type="term" value="C:trans-Golgi network"/>
    <property type="evidence" value="ECO:0007669"/>
    <property type="project" value="InterPro"/>
</dbReference>
<dbReference type="GeneID" id="116296287"/>
<dbReference type="Proteomes" id="UP000515163">
    <property type="component" value="Unplaced"/>
</dbReference>
<dbReference type="InParanoid" id="A0A6P8I611"/>
<dbReference type="Pfam" id="PF15053">
    <property type="entry name" value="Njmu-R1"/>
    <property type="match status" value="1"/>
</dbReference>
<keyword evidence="2" id="KW-1185">Reference proteome</keyword>
<organism evidence="2 3">
    <name type="scientific">Actinia tenebrosa</name>
    <name type="common">Australian red waratah sea anemone</name>
    <dbReference type="NCBI Taxonomy" id="6105"/>
    <lineage>
        <taxon>Eukaryota</taxon>
        <taxon>Metazoa</taxon>
        <taxon>Cnidaria</taxon>
        <taxon>Anthozoa</taxon>
        <taxon>Hexacorallia</taxon>
        <taxon>Actiniaria</taxon>
        <taxon>Actiniidae</taxon>
        <taxon>Actinia</taxon>
    </lineage>
</organism>
<dbReference type="KEGG" id="aten:116296287"/>